<proteinExistence type="predicted"/>
<reference evidence="2" key="1">
    <citation type="journal article" date="2019" name="Int. J. Syst. Evol. Microbiol.">
        <title>The Global Catalogue of Microorganisms (GCM) 10K type strain sequencing project: providing services to taxonomists for standard genome sequencing and annotation.</title>
        <authorList>
            <consortium name="The Broad Institute Genomics Platform"/>
            <consortium name="The Broad Institute Genome Sequencing Center for Infectious Disease"/>
            <person name="Wu L."/>
            <person name="Ma J."/>
        </authorList>
    </citation>
    <scope>NUCLEOTIDE SEQUENCE [LARGE SCALE GENOMIC DNA]</scope>
    <source>
        <strain evidence="2">KCTC 42107</strain>
    </source>
</reference>
<evidence type="ECO:0000313" key="1">
    <source>
        <dbReference type="EMBL" id="MFD2603451.1"/>
    </source>
</evidence>
<dbReference type="EMBL" id="JBHUMD010000029">
    <property type="protein sequence ID" value="MFD2603451.1"/>
    <property type="molecule type" value="Genomic_DNA"/>
</dbReference>
<organism evidence="1 2">
    <name type="scientific">Flavobacterium suzhouense</name>
    <dbReference type="NCBI Taxonomy" id="1529638"/>
    <lineage>
        <taxon>Bacteria</taxon>
        <taxon>Pseudomonadati</taxon>
        <taxon>Bacteroidota</taxon>
        <taxon>Flavobacteriia</taxon>
        <taxon>Flavobacteriales</taxon>
        <taxon>Flavobacteriaceae</taxon>
        <taxon>Flavobacterium</taxon>
    </lineage>
</organism>
<protein>
    <submittedName>
        <fullName evidence="1">Uncharacterized protein</fullName>
    </submittedName>
</protein>
<accession>A0ABW5NWG3</accession>
<keyword evidence="2" id="KW-1185">Reference proteome</keyword>
<gene>
    <name evidence="1" type="ORF">ACFSR3_15410</name>
</gene>
<sequence length="68" mass="8167">MNNKHPYERRLWWRIRLPWFLINIGIADKGKNCEEVNAQHKWYAIDNISSGCYYCKVIAKGQKWKANV</sequence>
<name>A0ABW5NWG3_9FLAO</name>
<evidence type="ECO:0000313" key="2">
    <source>
        <dbReference type="Proteomes" id="UP001597480"/>
    </source>
</evidence>
<dbReference type="RefSeq" id="WP_379822245.1">
    <property type="nucleotide sequence ID" value="NZ_JBHUMD010000029.1"/>
</dbReference>
<dbReference type="Proteomes" id="UP001597480">
    <property type="component" value="Unassembled WGS sequence"/>
</dbReference>
<comment type="caution">
    <text evidence="1">The sequence shown here is derived from an EMBL/GenBank/DDBJ whole genome shotgun (WGS) entry which is preliminary data.</text>
</comment>